<name>G8JNZ6_ERECY</name>
<dbReference type="AlphaFoldDB" id="G8JNZ6"/>
<dbReference type="InParanoid" id="G8JNZ6"/>
<dbReference type="GO" id="GO:0000082">
    <property type="term" value="P:G1/S transition of mitotic cell cycle"/>
    <property type="evidence" value="ECO:0007669"/>
    <property type="project" value="EnsemblFungi"/>
</dbReference>
<gene>
    <name evidence="2" type="ordered locus">Ecym_2038</name>
</gene>
<dbReference type="GeneID" id="11470470"/>
<feature type="region of interest" description="Disordered" evidence="1">
    <location>
        <begin position="353"/>
        <end position="372"/>
    </location>
</feature>
<feature type="compositionally biased region" description="Polar residues" evidence="1">
    <location>
        <begin position="82"/>
        <end position="95"/>
    </location>
</feature>
<dbReference type="HOGENOM" id="CLU_048305_0_0_1"/>
<dbReference type="EMBL" id="CP002498">
    <property type="protein sequence ID" value="AET37796.1"/>
    <property type="molecule type" value="Genomic_DNA"/>
</dbReference>
<evidence type="ECO:0000313" key="3">
    <source>
        <dbReference type="Proteomes" id="UP000006790"/>
    </source>
</evidence>
<dbReference type="GO" id="GO:0070822">
    <property type="term" value="C:Sin3-type complex"/>
    <property type="evidence" value="ECO:0007669"/>
    <property type="project" value="EnsemblFungi"/>
</dbReference>
<sequence>MSVDMDLKPLSPQKEQEIASKILKRAELAQMTRQLKLGLSKVASPKKSSGVASNNNGVNKSVGMRSQVSKINEGKGCGSGILNRNSPTKVSKSTPVLSRLVRESRHADLMTQVVDTKENGAHSRGSWPLLKKQRAQCEGPLTEIQSKASRANSKEGARLVVPTTPKPKRRVNNTMGAVVTNSSTGNLGGSNNEEVGADLLMYLATSPYSSMKNSAQIGSPKIPMTPSYHNQVSAASDAVRLSHMKPYGSPQSVFKAPGQSIGGHFVSNGGSSSLLSQGSIQDIMDSPNLSLYMSPSPHKRKNSSGYLLPASSIIDASSMGDSFRPPSSSHSLTSRLLRTPNFNMNDYVHNLFSPSPRIDSGGSSGSTQDRRD</sequence>
<organism evidence="2 3">
    <name type="scientific">Eremothecium cymbalariae (strain CBS 270.75 / DBVPG 7215 / KCTC 17166 / NRRL Y-17582)</name>
    <name type="common">Yeast</name>
    <dbReference type="NCBI Taxonomy" id="931890"/>
    <lineage>
        <taxon>Eukaryota</taxon>
        <taxon>Fungi</taxon>
        <taxon>Dikarya</taxon>
        <taxon>Ascomycota</taxon>
        <taxon>Saccharomycotina</taxon>
        <taxon>Saccharomycetes</taxon>
        <taxon>Saccharomycetales</taxon>
        <taxon>Saccharomycetaceae</taxon>
        <taxon>Eremothecium</taxon>
    </lineage>
</organism>
<dbReference type="GO" id="GO:0045944">
    <property type="term" value="P:positive regulation of transcription by RNA polymerase II"/>
    <property type="evidence" value="ECO:0007669"/>
    <property type="project" value="EnsemblFungi"/>
</dbReference>
<dbReference type="FunCoup" id="G8JNZ6">
    <property type="interactions" value="78"/>
</dbReference>
<dbReference type="GO" id="GO:0033309">
    <property type="term" value="C:SBF transcription complex"/>
    <property type="evidence" value="ECO:0007669"/>
    <property type="project" value="EnsemblFungi"/>
</dbReference>
<feature type="region of interest" description="Disordered" evidence="1">
    <location>
        <begin position="40"/>
        <end position="95"/>
    </location>
</feature>
<protein>
    <submittedName>
        <fullName evidence="2">Uncharacterized protein</fullName>
    </submittedName>
</protein>
<evidence type="ECO:0000313" key="2">
    <source>
        <dbReference type="EMBL" id="AET37796.1"/>
    </source>
</evidence>
<dbReference type="GO" id="GO:0031496">
    <property type="term" value="P:positive regulation of mating type switching"/>
    <property type="evidence" value="ECO:0007669"/>
    <property type="project" value="EnsemblFungi"/>
</dbReference>
<accession>G8JNZ6</accession>
<feature type="compositionally biased region" description="Low complexity" evidence="1">
    <location>
        <begin position="46"/>
        <end position="63"/>
    </location>
</feature>
<evidence type="ECO:0000256" key="1">
    <source>
        <dbReference type="SAM" id="MobiDB-lite"/>
    </source>
</evidence>
<dbReference type="OMA" id="NMNDYVH"/>
<dbReference type="KEGG" id="erc:Ecym_2038"/>
<dbReference type="Proteomes" id="UP000006790">
    <property type="component" value="Chromosome 2"/>
</dbReference>
<dbReference type="GO" id="GO:0030907">
    <property type="term" value="C:MBF transcription complex"/>
    <property type="evidence" value="ECO:0007669"/>
    <property type="project" value="EnsemblFungi"/>
</dbReference>
<dbReference type="STRING" id="931890.G8JNZ6"/>
<dbReference type="GO" id="GO:0003713">
    <property type="term" value="F:transcription coactivator activity"/>
    <property type="evidence" value="ECO:0007669"/>
    <property type="project" value="EnsemblFungi"/>
</dbReference>
<dbReference type="eggNOG" id="ENOG502S5ZX">
    <property type="taxonomic scope" value="Eukaryota"/>
</dbReference>
<proteinExistence type="predicted"/>
<keyword evidence="3" id="KW-1185">Reference proteome</keyword>
<dbReference type="OrthoDB" id="2163387at2759"/>
<dbReference type="RefSeq" id="XP_003644613.1">
    <property type="nucleotide sequence ID" value="XM_003644565.1"/>
</dbReference>
<reference evidence="3" key="1">
    <citation type="journal article" date="2012" name="G3 (Bethesda)">
        <title>Pichia sorbitophila, an interspecies yeast hybrid reveals early steps of genome resolution following polyploidization.</title>
        <authorList>
            <person name="Leh Louis V."/>
            <person name="Despons L."/>
            <person name="Friedrich A."/>
            <person name="Martin T."/>
            <person name="Durrens P."/>
            <person name="Casaregola S."/>
            <person name="Neuveglise C."/>
            <person name="Fairhead C."/>
            <person name="Marck C."/>
            <person name="Cruz J.A."/>
            <person name="Straub M.L."/>
            <person name="Kugler V."/>
            <person name="Sacerdot C."/>
            <person name="Uzunov Z."/>
            <person name="Thierry A."/>
            <person name="Weiss S."/>
            <person name="Bleykasten C."/>
            <person name="De Montigny J."/>
            <person name="Jacques N."/>
            <person name="Jung P."/>
            <person name="Lemaire M."/>
            <person name="Mallet S."/>
            <person name="Morel G."/>
            <person name="Richard G.F."/>
            <person name="Sarkar A."/>
            <person name="Savel G."/>
            <person name="Schacherer J."/>
            <person name="Seret M.L."/>
            <person name="Talla E."/>
            <person name="Samson G."/>
            <person name="Jubin C."/>
            <person name="Poulain J."/>
            <person name="Vacherie B."/>
            <person name="Barbe V."/>
            <person name="Pelletier E."/>
            <person name="Sherman D.J."/>
            <person name="Westhof E."/>
            <person name="Weissenbach J."/>
            <person name="Baret P.V."/>
            <person name="Wincker P."/>
            <person name="Gaillardin C."/>
            <person name="Dujon B."/>
            <person name="Souciet J.L."/>
        </authorList>
    </citation>
    <scope>NUCLEOTIDE SEQUENCE [LARGE SCALE GENOMIC DNA]</scope>
    <source>
        <strain evidence="3">CBS 270.75 / DBVPG 7215 / KCTC 17166 / NRRL Y-17582</strain>
    </source>
</reference>